<name>A0A5B6YJI7_DAVIN</name>
<organism evidence="1">
    <name type="scientific">Davidia involucrata</name>
    <name type="common">Dove tree</name>
    <dbReference type="NCBI Taxonomy" id="16924"/>
    <lineage>
        <taxon>Eukaryota</taxon>
        <taxon>Viridiplantae</taxon>
        <taxon>Streptophyta</taxon>
        <taxon>Embryophyta</taxon>
        <taxon>Tracheophyta</taxon>
        <taxon>Spermatophyta</taxon>
        <taxon>Magnoliopsida</taxon>
        <taxon>eudicotyledons</taxon>
        <taxon>Gunneridae</taxon>
        <taxon>Pentapetalae</taxon>
        <taxon>asterids</taxon>
        <taxon>Cornales</taxon>
        <taxon>Nyssaceae</taxon>
        <taxon>Davidia</taxon>
    </lineage>
</organism>
<gene>
    <name evidence="1" type="ORF">Din_001458</name>
</gene>
<sequence length="123" mass="14044">MDWYFGNDVDYLVVPKDWEPLDRLLSLDSWSLLGITAPESFASSNKCAVKGTNSTEEGFYFNVNRDLSAHDGVHSSNSSIFGGLREGSLQQTLPHEWSDYQLNDLARIDQTDDIFLYKRNFWG</sequence>
<reference evidence="1" key="1">
    <citation type="submission" date="2019-08" db="EMBL/GenBank/DDBJ databases">
        <title>Reference gene set and small RNA set construction with multiple tissues from Davidia involucrata Baill.</title>
        <authorList>
            <person name="Yang H."/>
            <person name="Zhou C."/>
            <person name="Li G."/>
            <person name="Wang J."/>
            <person name="Gao P."/>
            <person name="Wang M."/>
            <person name="Wang R."/>
            <person name="Zhao Y."/>
        </authorList>
    </citation>
    <scope>NUCLEOTIDE SEQUENCE</scope>
    <source>
        <tissue evidence="1">Mixed with DoveR01_LX</tissue>
    </source>
</reference>
<evidence type="ECO:0000313" key="1">
    <source>
        <dbReference type="EMBL" id="MPA32017.1"/>
    </source>
</evidence>
<dbReference type="EMBL" id="GHES01001458">
    <property type="protein sequence ID" value="MPA32017.1"/>
    <property type="molecule type" value="Transcribed_RNA"/>
</dbReference>
<accession>A0A5B6YJI7</accession>
<dbReference type="AlphaFoldDB" id="A0A5B6YJI7"/>
<proteinExistence type="predicted"/>
<protein>
    <submittedName>
        <fullName evidence="1">Uncharacterized protein</fullName>
    </submittedName>
</protein>